<feature type="transmembrane region" description="Helical" evidence="1">
    <location>
        <begin position="48"/>
        <end position="75"/>
    </location>
</feature>
<reference evidence="2 3" key="2">
    <citation type="submission" date="2024-10" db="EMBL/GenBank/DDBJ databases">
        <authorList>
            <person name="Ryan C."/>
        </authorList>
    </citation>
    <scope>NUCLEOTIDE SEQUENCE [LARGE SCALE GENOMIC DNA]</scope>
</reference>
<feature type="transmembrane region" description="Helical" evidence="1">
    <location>
        <begin position="138"/>
        <end position="156"/>
    </location>
</feature>
<gene>
    <name evidence="2" type="ORF">URODEC1_LOCUS88986</name>
</gene>
<keyword evidence="1" id="KW-0812">Transmembrane</keyword>
<dbReference type="AlphaFoldDB" id="A0ABC9DX57"/>
<proteinExistence type="predicted"/>
<evidence type="ECO:0000313" key="2">
    <source>
        <dbReference type="EMBL" id="CAL5045710.1"/>
    </source>
</evidence>
<dbReference type="EMBL" id="OZ075145">
    <property type="protein sequence ID" value="CAL5045710.1"/>
    <property type="molecule type" value="Genomic_DNA"/>
</dbReference>
<name>A0ABC9DX57_9POAL</name>
<feature type="transmembrane region" description="Helical" evidence="1">
    <location>
        <begin position="7"/>
        <end position="28"/>
    </location>
</feature>
<keyword evidence="1" id="KW-0472">Membrane</keyword>
<dbReference type="Proteomes" id="UP001497457">
    <property type="component" value="Chromosome 35b"/>
</dbReference>
<accession>A0ABC9DX57</accession>
<evidence type="ECO:0008006" key="4">
    <source>
        <dbReference type="Google" id="ProtNLM"/>
    </source>
</evidence>
<reference evidence="3" key="1">
    <citation type="submission" date="2024-06" db="EMBL/GenBank/DDBJ databases">
        <authorList>
            <person name="Ryan C."/>
        </authorList>
    </citation>
    <scope>NUCLEOTIDE SEQUENCE [LARGE SCALE GENOMIC DNA]</scope>
</reference>
<keyword evidence="1" id="KW-1133">Transmembrane helix</keyword>
<protein>
    <recommendedName>
        <fullName evidence="4">MotA/TolQ/ExbB proton channel domain-containing protein</fullName>
    </recommendedName>
</protein>
<sequence>MGKFSKAAGTILAIDLGFIGMFVFGPGLAVPVPTSVSPPSVCIAQLPVYQLVGTMQSCLVAILIASILLCGHVTIELSSFEGEDLAEMDETERRILRACLLLGIALSAATTATGLATYVQVFQVKVSVLACVPMGAQVSLFSCYAVAAVVCAFVYYKIAKAAITAN</sequence>
<feature type="transmembrane region" description="Helical" evidence="1">
    <location>
        <begin position="95"/>
        <end position="118"/>
    </location>
</feature>
<keyword evidence="3" id="KW-1185">Reference proteome</keyword>
<evidence type="ECO:0000256" key="1">
    <source>
        <dbReference type="SAM" id="Phobius"/>
    </source>
</evidence>
<organism evidence="2 3">
    <name type="scientific">Urochloa decumbens</name>
    <dbReference type="NCBI Taxonomy" id="240449"/>
    <lineage>
        <taxon>Eukaryota</taxon>
        <taxon>Viridiplantae</taxon>
        <taxon>Streptophyta</taxon>
        <taxon>Embryophyta</taxon>
        <taxon>Tracheophyta</taxon>
        <taxon>Spermatophyta</taxon>
        <taxon>Magnoliopsida</taxon>
        <taxon>Liliopsida</taxon>
        <taxon>Poales</taxon>
        <taxon>Poaceae</taxon>
        <taxon>PACMAD clade</taxon>
        <taxon>Panicoideae</taxon>
        <taxon>Panicodae</taxon>
        <taxon>Paniceae</taxon>
        <taxon>Melinidinae</taxon>
        <taxon>Urochloa</taxon>
    </lineage>
</organism>
<evidence type="ECO:0000313" key="3">
    <source>
        <dbReference type="Proteomes" id="UP001497457"/>
    </source>
</evidence>